<evidence type="ECO:0000256" key="1">
    <source>
        <dbReference type="ARBA" id="ARBA00000085"/>
    </source>
</evidence>
<evidence type="ECO:0000313" key="6">
    <source>
        <dbReference type="Proteomes" id="UP000297641"/>
    </source>
</evidence>
<feature type="transmembrane region" description="Helical" evidence="3">
    <location>
        <begin position="316"/>
        <end position="336"/>
    </location>
</feature>
<name>A0A7I0IKF8_9LEPT</name>
<keyword evidence="5" id="KW-0808">Transferase</keyword>
<evidence type="ECO:0000259" key="4">
    <source>
        <dbReference type="PROSITE" id="PS50109"/>
    </source>
</evidence>
<feature type="transmembrane region" description="Helical" evidence="3">
    <location>
        <begin position="258"/>
        <end position="278"/>
    </location>
</feature>
<dbReference type="Pfam" id="PF07695">
    <property type="entry name" value="7TMR-DISM_7TM"/>
    <property type="match status" value="1"/>
</dbReference>
<dbReference type="InterPro" id="IPR011623">
    <property type="entry name" value="7TMR_DISM_rcpt_extracell_dom1"/>
</dbReference>
<dbReference type="InterPro" id="IPR036890">
    <property type="entry name" value="HATPase_C_sf"/>
</dbReference>
<organism evidence="5 6">
    <name type="scientific">Leptospira bouyouniensis</name>
    <dbReference type="NCBI Taxonomy" id="2484911"/>
    <lineage>
        <taxon>Bacteria</taxon>
        <taxon>Pseudomonadati</taxon>
        <taxon>Spirochaetota</taxon>
        <taxon>Spirochaetia</taxon>
        <taxon>Leptospirales</taxon>
        <taxon>Leptospiraceae</taxon>
        <taxon>Leptospira</taxon>
    </lineage>
</organism>
<reference evidence="5 6" key="1">
    <citation type="journal article" date="2019" name="PLoS Negl. Trop. Dis.">
        <title>Revisiting the worldwide diversity of Leptospira species in the environment.</title>
        <authorList>
            <person name="Vincent A.T."/>
            <person name="Schiettekatte O."/>
            <person name="Bourhy P."/>
            <person name="Veyrier F.J."/>
            <person name="Picardeau M."/>
        </authorList>
    </citation>
    <scope>NUCLEOTIDE SEQUENCE [LARGE SCALE GENOMIC DNA]</scope>
    <source>
        <strain evidence="5 6">201800273</strain>
    </source>
</reference>
<proteinExistence type="predicted"/>
<keyword evidence="3" id="KW-0812">Transmembrane</keyword>
<dbReference type="PANTHER" id="PTHR43065:SF48">
    <property type="entry name" value="HISTIDINE KINASE"/>
    <property type="match status" value="1"/>
</dbReference>
<evidence type="ECO:0000313" key="5">
    <source>
        <dbReference type="EMBL" id="TGL03577.1"/>
    </source>
</evidence>
<gene>
    <name evidence="5" type="ORF">EHQ43_15950</name>
</gene>
<dbReference type="InterPro" id="IPR004358">
    <property type="entry name" value="Sig_transdc_His_kin-like_C"/>
</dbReference>
<feature type="transmembrane region" description="Helical" evidence="3">
    <location>
        <begin position="348"/>
        <end position="369"/>
    </location>
</feature>
<dbReference type="EC" id="2.7.13.3" evidence="2"/>
<feature type="transmembrane region" description="Helical" evidence="3">
    <location>
        <begin position="200"/>
        <end position="218"/>
    </location>
</feature>
<feature type="domain" description="Histidine kinase" evidence="4">
    <location>
        <begin position="559"/>
        <end position="734"/>
    </location>
</feature>
<dbReference type="PROSITE" id="PS50109">
    <property type="entry name" value="HIS_KIN"/>
    <property type="match status" value="1"/>
</dbReference>
<dbReference type="PANTHER" id="PTHR43065">
    <property type="entry name" value="SENSOR HISTIDINE KINASE"/>
    <property type="match status" value="1"/>
</dbReference>
<dbReference type="Pfam" id="PF02518">
    <property type="entry name" value="HATPase_c"/>
    <property type="match status" value="1"/>
</dbReference>
<dbReference type="PRINTS" id="PR00344">
    <property type="entry name" value="BCTRLSENSOR"/>
</dbReference>
<evidence type="ECO:0000256" key="3">
    <source>
        <dbReference type="SAM" id="Phobius"/>
    </source>
</evidence>
<dbReference type="Proteomes" id="UP000297641">
    <property type="component" value="Unassembled WGS sequence"/>
</dbReference>
<dbReference type="GO" id="GO:0004673">
    <property type="term" value="F:protein histidine kinase activity"/>
    <property type="evidence" value="ECO:0007669"/>
    <property type="project" value="UniProtKB-EC"/>
</dbReference>
<dbReference type="InterPro" id="IPR003594">
    <property type="entry name" value="HATPase_dom"/>
</dbReference>
<evidence type="ECO:0000256" key="2">
    <source>
        <dbReference type="ARBA" id="ARBA00012438"/>
    </source>
</evidence>
<dbReference type="Gene3D" id="3.30.565.10">
    <property type="entry name" value="Histidine kinase-like ATPase, C-terminal domain"/>
    <property type="match status" value="1"/>
</dbReference>
<dbReference type="SUPFAM" id="SSF55874">
    <property type="entry name" value="ATPase domain of HSP90 chaperone/DNA topoisomerase II/histidine kinase"/>
    <property type="match status" value="1"/>
</dbReference>
<keyword evidence="3" id="KW-0472">Membrane</keyword>
<dbReference type="PROSITE" id="PS51257">
    <property type="entry name" value="PROKAR_LIPOPROTEIN"/>
    <property type="match status" value="1"/>
</dbReference>
<comment type="catalytic activity">
    <reaction evidence="1">
        <text>ATP + protein L-histidine = ADP + protein N-phospho-L-histidine.</text>
        <dbReference type="EC" id="2.7.13.3"/>
    </reaction>
</comment>
<sequence>MQVYAKILLFLSITFLFSCKRDLSPNPLIIQGNLNLNDNHFNSQLPFPMEGEWIFTPGVFQFEPSENSIHVSIPDVPNWNAFQTTKKEEGLEIGTYQITIQLPKETNRLTFYFLAMHSDCQVFQDRELIGEFGSIVDDSSPLDRMPKLIHLKPTNQSSIKLTLFVKNRFYRWGGIRITPIFGSEDSIVHSIQVSQMKETILAGGLIFIGLYQLGIYFTRRKVSGSLYFFFFCLLMFFQILVTGSQSLFLILGKEYGELVYRIDLFTEYMGVICGLMYIHCLTKEYIHKNLIYGYSLVILIPILNTIFGSIQSISRYHYYVLYLIIIALVILFYLIFRYIKDKRSGSIYLGLSVILLITAATNDIILTLFHKQGTFYLNIGLLLFVFFQSLFLSKHISGEIVSAEIKFKDVLFQLIQSEKLSSIGMTVTSVAHEINSPLSAVILTSDSIRDNISDFFRQLPQMESISKKSFPFVLSLIEYSMSDQSLPTGLEFRQKKAIFLDELKKNQILYSDQYAEIFVTVGIKEIPNEWIQILNQYNSKSLVLMAEKIVNILLGTNAIQSSANRAIKIAQALKNFTHFDPKAEMKTIHLSDSLHQILTILQGSLKHGIELKTNFVDIPPINCYPDELNQVWTNMIQNATQSMNGKGKLTIEINQTILKNNPFAYVSIEDTGPGVSKEILDKIFDPFFTTKPIGQGTGLGLYISKQIIEKHKGFIDVISTKGITKFIVYLPYLDKTNTVNEDSDSTLISNK</sequence>
<dbReference type="InterPro" id="IPR005467">
    <property type="entry name" value="His_kinase_dom"/>
</dbReference>
<dbReference type="EMBL" id="RQFT01000012">
    <property type="protein sequence ID" value="TGL03577.1"/>
    <property type="molecule type" value="Genomic_DNA"/>
</dbReference>
<feature type="transmembrane region" description="Helical" evidence="3">
    <location>
        <begin position="225"/>
        <end position="252"/>
    </location>
</feature>
<dbReference type="SMART" id="SM00387">
    <property type="entry name" value="HATPase_c"/>
    <property type="match status" value="1"/>
</dbReference>
<dbReference type="AlphaFoldDB" id="A0A7I0IKF8"/>
<comment type="caution">
    <text evidence="5">The sequence shown here is derived from an EMBL/GenBank/DDBJ whole genome shotgun (WGS) entry which is preliminary data.</text>
</comment>
<accession>A0A7I0IKF8</accession>
<protein>
    <recommendedName>
        <fullName evidence="2">histidine kinase</fullName>
        <ecNumber evidence="2">2.7.13.3</ecNumber>
    </recommendedName>
</protein>
<keyword evidence="3" id="KW-1133">Transmembrane helix</keyword>
<keyword evidence="5" id="KW-0418">Kinase</keyword>
<feature type="transmembrane region" description="Helical" evidence="3">
    <location>
        <begin position="290"/>
        <end position="310"/>
    </location>
</feature>
<dbReference type="Gene3D" id="1.10.287.130">
    <property type="match status" value="1"/>
</dbReference>